<feature type="transmembrane region" description="Helical" evidence="1">
    <location>
        <begin position="81"/>
        <end position="99"/>
    </location>
</feature>
<evidence type="ECO:0000313" key="3">
    <source>
        <dbReference type="Proteomes" id="UP000694240"/>
    </source>
</evidence>
<accession>A0A8T2GJW8</accession>
<gene>
    <name evidence="2" type="ORF">ISN45_At01g026490</name>
</gene>
<keyword evidence="3" id="KW-1185">Reference proteome</keyword>
<comment type="caution">
    <text evidence="2">The sequence shown here is derived from an EMBL/GenBank/DDBJ whole genome shotgun (WGS) entry which is preliminary data.</text>
</comment>
<dbReference type="EMBL" id="JAEFBK010000001">
    <property type="protein sequence ID" value="KAG7647625.1"/>
    <property type="molecule type" value="Genomic_DNA"/>
</dbReference>
<proteinExistence type="predicted"/>
<feature type="transmembrane region" description="Helical" evidence="1">
    <location>
        <begin position="54"/>
        <end position="74"/>
    </location>
</feature>
<dbReference type="AlphaFoldDB" id="A0A8T2GJW8"/>
<evidence type="ECO:0008006" key="4">
    <source>
        <dbReference type="Google" id="ProtNLM"/>
    </source>
</evidence>
<name>A0A8T2GJW8_9BRAS</name>
<sequence>MLRLCPCSIRFGPQENILKCLFCFFEQFIFPKFLLVSGMDDQDLSVLQGFTSRLIVPFAFVVEFVTFGVTMNAIKQEVVKLVLVCRSLMCSFFDLYLIYHSFNHFLVTFLAIVAFFSLHFLCYGCIFFSCIRSCCDSLI</sequence>
<evidence type="ECO:0000256" key="1">
    <source>
        <dbReference type="SAM" id="Phobius"/>
    </source>
</evidence>
<keyword evidence="1" id="KW-1133">Transmembrane helix</keyword>
<reference evidence="2 3" key="1">
    <citation type="submission" date="2020-12" db="EMBL/GenBank/DDBJ databases">
        <title>Concerted genomic and epigenomic changes stabilize Arabidopsis allopolyploids.</title>
        <authorList>
            <person name="Chen Z."/>
        </authorList>
    </citation>
    <scope>NUCLEOTIDE SEQUENCE [LARGE SCALE GENOMIC DNA]</scope>
    <source>
        <strain evidence="2">Allo738</strain>
        <tissue evidence="2">Leaf</tissue>
    </source>
</reference>
<dbReference type="Proteomes" id="UP000694240">
    <property type="component" value="Chromosome 1"/>
</dbReference>
<keyword evidence="1" id="KW-0812">Transmembrane</keyword>
<keyword evidence="1" id="KW-0472">Membrane</keyword>
<evidence type="ECO:0000313" key="2">
    <source>
        <dbReference type="EMBL" id="KAG7647625.1"/>
    </source>
</evidence>
<protein>
    <recommendedName>
        <fullName evidence="4">Transmembrane protein</fullName>
    </recommendedName>
</protein>
<organism evidence="2 3">
    <name type="scientific">Arabidopsis thaliana x Arabidopsis arenosa</name>
    <dbReference type="NCBI Taxonomy" id="1240361"/>
    <lineage>
        <taxon>Eukaryota</taxon>
        <taxon>Viridiplantae</taxon>
        <taxon>Streptophyta</taxon>
        <taxon>Embryophyta</taxon>
        <taxon>Tracheophyta</taxon>
        <taxon>Spermatophyta</taxon>
        <taxon>Magnoliopsida</taxon>
        <taxon>eudicotyledons</taxon>
        <taxon>Gunneridae</taxon>
        <taxon>Pentapetalae</taxon>
        <taxon>rosids</taxon>
        <taxon>malvids</taxon>
        <taxon>Brassicales</taxon>
        <taxon>Brassicaceae</taxon>
        <taxon>Camelineae</taxon>
        <taxon>Arabidopsis</taxon>
    </lineage>
</organism>
<feature type="transmembrane region" description="Helical" evidence="1">
    <location>
        <begin position="105"/>
        <end position="131"/>
    </location>
</feature>